<dbReference type="EMBL" id="FNIN01000001">
    <property type="protein sequence ID" value="SDN25842.1"/>
    <property type="molecule type" value="Genomic_DNA"/>
</dbReference>
<dbReference type="GO" id="GO:0016625">
    <property type="term" value="F:oxidoreductase activity, acting on the aldehyde or oxo group of donors, iron-sulfur protein as acceptor"/>
    <property type="evidence" value="ECO:0007669"/>
    <property type="project" value="UniProtKB-ARBA"/>
</dbReference>
<keyword evidence="1" id="KW-0560">Oxidoreductase</keyword>
<dbReference type="InterPro" id="IPR051457">
    <property type="entry name" value="2-oxoacid:Fd_oxidoreductase"/>
</dbReference>
<dbReference type="InterPro" id="IPR029061">
    <property type="entry name" value="THDP-binding"/>
</dbReference>
<dbReference type="PANTHER" id="PTHR48084">
    <property type="entry name" value="2-OXOGLUTARATE OXIDOREDUCTASE SUBUNIT KORB-RELATED"/>
    <property type="match status" value="1"/>
</dbReference>
<keyword evidence="4" id="KW-1185">Reference proteome</keyword>
<organism evidence="3 4">
    <name type="scientific">Desulfonauticus submarinus</name>
    <dbReference type="NCBI Taxonomy" id="206665"/>
    <lineage>
        <taxon>Bacteria</taxon>
        <taxon>Pseudomonadati</taxon>
        <taxon>Thermodesulfobacteriota</taxon>
        <taxon>Desulfovibrionia</taxon>
        <taxon>Desulfovibrionales</taxon>
        <taxon>Desulfonauticaceae</taxon>
        <taxon>Desulfonauticus</taxon>
    </lineage>
</organism>
<dbReference type="AlphaFoldDB" id="A0A1G9ZW27"/>
<dbReference type="RefSeq" id="WP_092062016.1">
    <property type="nucleotide sequence ID" value="NZ_FNIN01000001.1"/>
</dbReference>
<dbReference type="InterPro" id="IPR011766">
    <property type="entry name" value="TPP_enzyme_TPP-bd"/>
</dbReference>
<feature type="domain" description="Thiamine pyrophosphate enzyme TPP-binding" evidence="2">
    <location>
        <begin position="56"/>
        <end position="202"/>
    </location>
</feature>
<evidence type="ECO:0000313" key="3">
    <source>
        <dbReference type="EMBL" id="SDN25842.1"/>
    </source>
</evidence>
<proteinExistence type="predicted"/>
<dbReference type="SUPFAM" id="SSF52518">
    <property type="entry name" value="Thiamin diphosphate-binding fold (THDP-binding)"/>
    <property type="match status" value="1"/>
</dbReference>
<dbReference type="GO" id="GO:0044281">
    <property type="term" value="P:small molecule metabolic process"/>
    <property type="evidence" value="ECO:0007669"/>
    <property type="project" value="UniProtKB-ARBA"/>
</dbReference>
<dbReference type="GO" id="GO:0030976">
    <property type="term" value="F:thiamine pyrophosphate binding"/>
    <property type="evidence" value="ECO:0007669"/>
    <property type="project" value="InterPro"/>
</dbReference>
<dbReference type="Gene3D" id="3.40.50.970">
    <property type="match status" value="1"/>
</dbReference>
<name>A0A1G9ZW27_9BACT</name>
<evidence type="ECO:0000256" key="1">
    <source>
        <dbReference type="ARBA" id="ARBA00023002"/>
    </source>
</evidence>
<reference evidence="3 4" key="1">
    <citation type="submission" date="2016-10" db="EMBL/GenBank/DDBJ databases">
        <authorList>
            <person name="de Groot N.N."/>
        </authorList>
    </citation>
    <scope>NUCLEOTIDE SEQUENCE [LARGE SCALE GENOMIC DNA]</scope>
    <source>
        <strain evidence="3 4">DSM 15269</strain>
    </source>
</reference>
<dbReference type="STRING" id="206665.SAMN04488516_101201"/>
<dbReference type="GO" id="GO:0045333">
    <property type="term" value="P:cellular respiration"/>
    <property type="evidence" value="ECO:0007669"/>
    <property type="project" value="UniProtKB-ARBA"/>
</dbReference>
<dbReference type="OrthoDB" id="9775140at2"/>
<protein>
    <submittedName>
        <fullName evidence="3">2-oxoglutarate ferredoxin oxidoreductase subunit beta</fullName>
    </submittedName>
</protein>
<sequence length="276" mass="30583">MAEITKLIHDYLRHSKKFPHVYCPGCGHGIVLGSLIRSVHALGLSKDQVVLIAGIGCSGRMAVYVDFNTIHTTHGRALTFATGVKLANPKLKVIVVMGDGDALSIGGNHFIHAARRNIGVTALILNNNIYGMTGGQSSSTTPENSYSTTTPYGQMERHFDVVNLSLASGANFVARTTAMHAQLMDKLLIKAISNPGFNVVEILTPCYTQYGRKNKFKNVVEMYAWYRKHAMMVEKYQNLAEEKRKNKFPIGIFSSKDEPGFEEKYSSLRKRLQGEK</sequence>
<accession>A0A1G9ZW27</accession>
<dbReference type="PANTHER" id="PTHR48084:SF1">
    <property type="entry name" value="2-OXOGLUTARATE SYNTHASE SUBUNIT KORB"/>
    <property type="match status" value="1"/>
</dbReference>
<dbReference type="Proteomes" id="UP000199602">
    <property type="component" value="Unassembled WGS sequence"/>
</dbReference>
<evidence type="ECO:0000259" key="2">
    <source>
        <dbReference type="Pfam" id="PF02775"/>
    </source>
</evidence>
<gene>
    <name evidence="3" type="ORF">SAMN04488516_101201</name>
</gene>
<dbReference type="CDD" id="cd03375">
    <property type="entry name" value="TPP_OGFOR"/>
    <property type="match status" value="1"/>
</dbReference>
<dbReference type="Pfam" id="PF02775">
    <property type="entry name" value="TPP_enzyme_C"/>
    <property type="match status" value="1"/>
</dbReference>
<evidence type="ECO:0000313" key="4">
    <source>
        <dbReference type="Proteomes" id="UP000199602"/>
    </source>
</evidence>